<evidence type="ECO:0000313" key="2">
    <source>
        <dbReference type="EMBL" id="OAG22709.1"/>
    </source>
</evidence>
<proteinExistence type="predicted"/>
<dbReference type="KEGG" id="aalt:CC77DRAFT_744373"/>
<dbReference type="GeneID" id="29118626"/>
<dbReference type="RefSeq" id="XP_018388130.1">
    <property type="nucleotide sequence ID" value="XM_018533032.1"/>
</dbReference>
<evidence type="ECO:0000256" key="1">
    <source>
        <dbReference type="SAM" id="MobiDB-lite"/>
    </source>
</evidence>
<protein>
    <submittedName>
        <fullName evidence="2">Uncharacterized protein</fullName>
    </submittedName>
</protein>
<reference evidence="2 3" key="1">
    <citation type="submission" date="2016-05" db="EMBL/GenBank/DDBJ databases">
        <title>Comparative analysis of secretome profiles of manganese(II)-oxidizing ascomycete fungi.</title>
        <authorList>
            <consortium name="DOE Joint Genome Institute"/>
            <person name="Zeiner C.A."/>
            <person name="Purvine S.O."/>
            <person name="Zink E.M."/>
            <person name="Wu S."/>
            <person name="Pasa-Tolic L."/>
            <person name="Chaput D.L."/>
            <person name="Haridas S."/>
            <person name="Grigoriev I.V."/>
            <person name="Santelli C.M."/>
            <person name="Hansel C.M."/>
        </authorList>
    </citation>
    <scope>NUCLEOTIDE SEQUENCE [LARGE SCALE GENOMIC DNA]</scope>
    <source>
        <strain evidence="2 3">SRC1lrK2f</strain>
    </source>
</reference>
<accession>A0A177DVA6</accession>
<organism evidence="2 3">
    <name type="scientific">Alternaria alternata</name>
    <name type="common">Alternaria rot fungus</name>
    <name type="synonym">Torula alternata</name>
    <dbReference type="NCBI Taxonomy" id="5599"/>
    <lineage>
        <taxon>Eukaryota</taxon>
        <taxon>Fungi</taxon>
        <taxon>Dikarya</taxon>
        <taxon>Ascomycota</taxon>
        <taxon>Pezizomycotina</taxon>
        <taxon>Dothideomycetes</taxon>
        <taxon>Pleosporomycetidae</taxon>
        <taxon>Pleosporales</taxon>
        <taxon>Pleosporineae</taxon>
        <taxon>Pleosporaceae</taxon>
        <taxon>Alternaria</taxon>
        <taxon>Alternaria sect. Alternaria</taxon>
        <taxon>Alternaria alternata complex</taxon>
    </lineage>
</organism>
<dbReference type="VEuPathDB" id="FungiDB:CC77DRAFT_744373"/>
<dbReference type="EMBL" id="KV441474">
    <property type="protein sequence ID" value="OAG22709.1"/>
    <property type="molecule type" value="Genomic_DNA"/>
</dbReference>
<keyword evidence="3" id="KW-1185">Reference proteome</keyword>
<feature type="compositionally biased region" description="Polar residues" evidence="1">
    <location>
        <begin position="67"/>
        <end position="81"/>
    </location>
</feature>
<gene>
    <name evidence="2" type="ORF">CC77DRAFT_744373</name>
</gene>
<sequence length="91" mass="9978">MLALVERRISRGVGVEWPANASPRTLHPSIRKFSTDSDSEWLAVLRRFSSLRYLTESAAGKHRTGSRFDQSPLVTASTKAQNGRAPPSGPT</sequence>
<dbReference type="AlphaFoldDB" id="A0A177DVA6"/>
<feature type="region of interest" description="Disordered" evidence="1">
    <location>
        <begin position="58"/>
        <end position="91"/>
    </location>
</feature>
<evidence type="ECO:0000313" key="3">
    <source>
        <dbReference type="Proteomes" id="UP000077248"/>
    </source>
</evidence>
<name>A0A177DVA6_ALTAL</name>
<dbReference type="Proteomes" id="UP000077248">
    <property type="component" value="Unassembled WGS sequence"/>
</dbReference>